<reference evidence="3 4" key="1">
    <citation type="journal article" date="2021" name="Commun. Biol.">
        <title>The genome of Shorea leprosula (Dipterocarpaceae) highlights the ecological relevance of drought in aseasonal tropical rainforests.</title>
        <authorList>
            <person name="Ng K.K.S."/>
            <person name="Kobayashi M.J."/>
            <person name="Fawcett J.A."/>
            <person name="Hatakeyama M."/>
            <person name="Paape T."/>
            <person name="Ng C.H."/>
            <person name="Ang C.C."/>
            <person name="Tnah L.H."/>
            <person name="Lee C.T."/>
            <person name="Nishiyama T."/>
            <person name="Sese J."/>
            <person name="O'Brien M.J."/>
            <person name="Copetti D."/>
            <person name="Mohd Noor M.I."/>
            <person name="Ong R.C."/>
            <person name="Putra M."/>
            <person name="Sireger I.Z."/>
            <person name="Indrioko S."/>
            <person name="Kosugi Y."/>
            <person name="Izuno A."/>
            <person name="Isagi Y."/>
            <person name="Lee S.L."/>
            <person name="Shimizu K.K."/>
        </authorList>
    </citation>
    <scope>NUCLEOTIDE SEQUENCE [LARGE SCALE GENOMIC DNA]</scope>
    <source>
        <strain evidence="3">214</strain>
    </source>
</reference>
<evidence type="ECO:0000256" key="2">
    <source>
        <dbReference type="SAM" id="MobiDB-lite"/>
    </source>
</evidence>
<evidence type="ECO:0000313" key="4">
    <source>
        <dbReference type="Proteomes" id="UP001054252"/>
    </source>
</evidence>
<feature type="compositionally biased region" description="Polar residues" evidence="2">
    <location>
        <begin position="64"/>
        <end position="73"/>
    </location>
</feature>
<dbReference type="EMBL" id="BPVZ01000034">
    <property type="protein sequence ID" value="GKV11535.1"/>
    <property type="molecule type" value="Genomic_DNA"/>
</dbReference>
<name>A0AAV5JL67_9ROSI</name>
<dbReference type="AlphaFoldDB" id="A0AAV5JL67"/>
<sequence>MDFFRELRGNQGREEEEGVISVEPIAMIMPLELQDLPETITPESNDGASAHGDSTSHHFVASKGLSSEGTSSEVGDEGESASSSSMELVEAGVPIFTKWDGKTVSRRLSNIQKAPKNLPAGFKFKAALYHEVANSAATIKRYKKLEMVRQYQISKTILIRIGMKNERACLVSGMGWVPMYVDHFDTCLHFPLPGLIFYVLVEYELALTQLTPNSIKFVRDKVVLYLQEGEDDSFYEYKEQSSDVEEIVHLGEMSSILEREHQRAQSSRNRGARSSLQWQTRFDEQPPIAPSRLHNLRASVTSKLIANLPWCKAFSYAVALFECEQGVRGQKRKLKESCKQLTSKKASLEDEVSRLQSFEMAKKAASAKSQADGLANQVSELKEELEKARAKRDNGIQAIKDEVGCARDHAKRVELERDKALYKLNSLKERVVEANWNVA</sequence>
<protein>
    <submittedName>
        <fullName evidence="3">Uncharacterized protein</fullName>
    </submittedName>
</protein>
<accession>A0AAV5JL67</accession>
<feature type="region of interest" description="Disordered" evidence="2">
    <location>
        <begin position="38"/>
        <end position="85"/>
    </location>
</feature>
<gene>
    <name evidence="3" type="ORF">SLEP1_g22784</name>
</gene>
<dbReference type="Proteomes" id="UP001054252">
    <property type="component" value="Unassembled WGS sequence"/>
</dbReference>
<proteinExistence type="predicted"/>
<feature type="coiled-coil region" evidence="1">
    <location>
        <begin position="331"/>
        <end position="430"/>
    </location>
</feature>
<keyword evidence="4" id="KW-1185">Reference proteome</keyword>
<organism evidence="3 4">
    <name type="scientific">Rubroshorea leprosula</name>
    <dbReference type="NCBI Taxonomy" id="152421"/>
    <lineage>
        <taxon>Eukaryota</taxon>
        <taxon>Viridiplantae</taxon>
        <taxon>Streptophyta</taxon>
        <taxon>Embryophyta</taxon>
        <taxon>Tracheophyta</taxon>
        <taxon>Spermatophyta</taxon>
        <taxon>Magnoliopsida</taxon>
        <taxon>eudicotyledons</taxon>
        <taxon>Gunneridae</taxon>
        <taxon>Pentapetalae</taxon>
        <taxon>rosids</taxon>
        <taxon>malvids</taxon>
        <taxon>Malvales</taxon>
        <taxon>Dipterocarpaceae</taxon>
        <taxon>Rubroshorea</taxon>
    </lineage>
</organism>
<keyword evidence="1" id="KW-0175">Coiled coil</keyword>
<comment type="caution">
    <text evidence="3">The sequence shown here is derived from an EMBL/GenBank/DDBJ whole genome shotgun (WGS) entry which is preliminary data.</text>
</comment>
<evidence type="ECO:0000256" key="1">
    <source>
        <dbReference type="SAM" id="Coils"/>
    </source>
</evidence>
<evidence type="ECO:0000313" key="3">
    <source>
        <dbReference type="EMBL" id="GKV11535.1"/>
    </source>
</evidence>